<feature type="compositionally biased region" description="Basic and acidic residues" evidence="1">
    <location>
        <begin position="53"/>
        <end position="85"/>
    </location>
</feature>
<evidence type="ECO:0008006" key="5">
    <source>
        <dbReference type="Google" id="ProtNLM"/>
    </source>
</evidence>
<dbReference type="Pfam" id="PF26467">
    <property type="entry name" value="DUF8143"/>
    <property type="match status" value="1"/>
</dbReference>
<accession>A0ABD5VEW1</accession>
<reference evidence="3 4" key="1">
    <citation type="journal article" date="2019" name="Int. J. Syst. Evol. Microbiol.">
        <title>The Global Catalogue of Microorganisms (GCM) 10K type strain sequencing project: providing services to taxonomists for standard genome sequencing and annotation.</title>
        <authorList>
            <consortium name="The Broad Institute Genomics Platform"/>
            <consortium name="The Broad Institute Genome Sequencing Center for Infectious Disease"/>
            <person name="Wu L."/>
            <person name="Ma J."/>
        </authorList>
    </citation>
    <scope>NUCLEOTIDE SEQUENCE [LARGE SCALE GENOMIC DNA]</scope>
    <source>
        <strain evidence="3 4">GX26</strain>
    </source>
</reference>
<evidence type="ECO:0000256" key="1">
    <source>
        <dbReference type="SAM" id="MobiDB-lite"/>
    </source>
</evidence>
<proteinExistence type="predicted"/>
<keyword evidence="4" id="KW-1185">Reference proteome</keyword>
<dbReference type="AlphaFoldDB" id="A0ABD5VEW1"/>
<keyword evidence="2" id="KW-1133">Transmembrane helix</keyword>
<dbReference type="RefSeq" id="WP_336348738.1">
    <property type="nucleotide sequence ID" value="NZ_JAZAQL010000001.1"/>
</dbReference>
<organism evidence="3 4">
    <name type="scientific">Halorubellus litoreus</name>
    <dbReference type="NCBI Taxonomy" id="755308"/>
    <lineage>
        <taxon>Archaea</taxon>
        <taxon>Methanobacteriati</taxon>
        <taxon>Methanobacteriota</taxon>
        <taxon>Stenosarchaea group</taxon>
        <taxon>Halobacteria</taxon>
        <taxon>Halobacteriales</taxon>
        <taxon>Halorubellaceae</taxon>
        <taxon>Halorubellus</taxon>
    </lineage>
</organism>
<comment type="caution">
    <text evidence="3">The sequence shown here is derived from an EMBL/GenBank/DDBJ whole genome shotgun (WGS) entry which is preliminary data.</text>
</comment>
<name>A0ABD5VEW1_9EURY</name>
<keyword evidence="2" id="KW-0472">Membrane</keyword>
<evidence type="ECO:0000256" key="2">
    <source>
        <dbReference type="SAM" id="Phobius"/>
    </source>
</evidence>
<gene>
    <name evidence="3" type="ORF">ACFQGB_02490</name>
</gene>
<dbReference type="InterPro" id="IPR058456">
    <property type="entry name" value="DUF8143"/>
</dbReference>
<feature type="transmembrane region" description="Helical" evidence="2">
    <location>
        <begin position="6"/>
        <end position="25"/>
    </location>
</feature>
<dbReference type="Proteomes" id="UP001596395">
    <property type="component" value="Unassembled WGS sequence"/>
</dbReference>
<dbReference type="EMBL" id="JBHSXN010000001">
    <property type="protein sequence ID" value="MFC6951722.1"/>
    <property type="molecule type" value="Genomic_DNA"/>
</dbReference>
<keyword evidence="2" id="KW-0812">Transmembrane</keyword>
<evidence type="ECO:0000313" key="4">
    <source>
        <dbReference type="Proteomes" id="UP001596395"/>
    </source>
</evidence>
<feature type="region of interest" description="Disordered" evidence="1">
    <location>
        <begin position="29"/>
        <end position="85"/>
    </location>
</feature>
<sequence length="85" mass="9454">MAAVGFAFLFVLFALVLPLALYWFVKGEDPDPSETTSWNDARDRASSDTFGGGRRDRDGRDGDDREDRGSRGSDDDRGVDGNHWN</sequence>
<protein>
    <recommendedName>
        <fullName evidence="5">Secreted protein</fullName>
    </recommendedName>
</protein>
<evidence type="ECO:0000313" key="3">
    <source>
        <dbReference type="EMBL" id="MFC6951722.1"/>
    </source>
</evidence>